<evidence type="ECO:0000256" key="1">
    <source>
        <dbReference type="ARBA" id="ARBA00004651"/>
    </source>
</evidence>
<dbReference type="Gene3D" id="1.10.3720.10">
    <property type="entry name" value="MetI-like"/>
    <property type="match status" value="1"/>
</dbReference>
<dbReference type="SUPFAM" id="SSF161098">
    <property type="entry name" value="MetI-like"/>
    <property type="match status" value="1"/>
</dbReference>
<organism evidence="8 9">
    <name type="scientific">Nonomuraea phyllanthi</name>
    <dbReference type="NCBI Taxonomy" id="2219224"/>
    <lineage>
        <taxon>Bacteria</taxon>
        <taxon>Bacillati</taxon>
        <taxon>Actinomycetota</taxon>
        <taxon>Actinomycetes</taxon>
        <taxon>Streptosporangiales</taxon>
        <taxon>Streptosporangiaceae</taxon>
        <taxon>Nonomuraea</taxon>
    </lineage>
</organism>
<feature type="transmembrane region" description="Helical" evidence="7">
    <location>
        <begin position="135"/>
        <end position="158"/>
    </location>
</feature>
<comment type="subcellular location">
    <subcellularLocation>
        <location evidence="1 7">Cell membrane</location>
        <topology evidence="1 7">Multi-pass membrane protein</topology>
    </subcellularLocation>
</comment>
<keyword evidence="5 7" id="KW-1133">Transmembrane helix</keyword>
<keyword evidence="9" id="KW-1185">Reference proteome</keyword>
<evidence type="ECO:0000256" key="3">
    <source>
        <dbReference type="ARBA" id="ARBA00022475"/>
    </source>
</evidence>
<dbReference type="Pfam" id="PF00528">
    <property type="entry name" value="BPD_transp_1"/>
    <property type="match status" value="1"/>
</dbReference>
<sequence length="272" mass="28667">MNRSPAARRLPMTVLGVLFLTVMIFPVYWMVNSSLQADSGAAATAFFPVHPTLDGYATAIADQGRNFLTSLTIALGTVALTLVLATPAAYGLARFRTRGGTAFLLALLVAQMIPAMVIANALYPMFNSLFLINNVFGLILANTAMGIPFAVLLIRAFMGAIPRALVEAALVDGAGHLRAFVSIVVPISRNALVTAALFTFLSAWSDFLFALTLTSTPEVKPITLGIYDYISANTQDWAAVMATAVLASVPAGLLLVLAQRYIAAGAVNGAVK</sequence>
<dbReference type="Proteomes" id="UP000312512">
    <property type="component" value="Unassembled WGS sequence"/>
</dbReference>
<dbReference type="GO" id="GO:0005886">
    <property type="term" value="C:plasma membrane"/>
    <property type="evidence" value="ECO:0007669"/>
    <property type="project" value="UniProtKB-SubCell"/>
</dbReference>
<dbReference type="PANTHER" id="PTHR32243">
    <property type="entry name" value="MALTOSE TRANSPORT SYSTEM PERMEASE-RELATED"/>
    <property type="match status" value="1"/>
</dbReference>
<keyword evidence="3" id="KW-1003">Cell membrane</keyword>
<evidence type="ECO:0000256" key="5">
    <source>
        <dbReference type="ARBA" id="ARBA00022989"/>
    </source>
</evidence>
<dbReference type="AlphaFoldDB" id="A0A5C4WQK8"/>
<dbReference type="PROSITE" id="PS50928">
    <property type="entry name" value="ABC_TM1"/>
    <property type="match status" value="1"/>
</dbReference>
<dbReference type="InterPro" id="IPR000515">
    <property type="entry name" value="MetI-like"/>
</dbReference>
<proteinExistence type="inferred from homology"/>
<dbReference type="InterPro" id="IPR035906">
    <property type="entry name" value="MetI-like_sf"/>
</dbReference>
<feature type="transmembrane region" description="Helical" evidence="7">
    <location>
        <begin position="12"/>
        <end position="31"/>
    </location>
</feature>
<evidence type="ECO:0000313" key="8">
    <source>
        <dbReference type="EMBL" id="KAB8195378.1"/>
    </source>
</evidence>
<keyword evidence="6 7" id="KW-0472">Membrane</keyword>
<protein>
    <submittedName>
        <fullName evidence="8">ABC transporter permease subunit</fullName>
    </submittedName>
</protein>
<evidence type="ECO:0000256" key="4">
    <source>
        <dbReference type="ARBA" id="ARBA00022692"/>
    </source>
</evidence>
<dbReference type="PANTHER" id="PTHR32243:SF18">
    <property type="entry name" value="INNER MEMBRANE ABC TRANSPORTER PERMEASE PROTEIN YCJP"/>
    <property type="match status" value="1"/>
</dbReference>
<reference evidence="8 9" key="1">
    <citation type="submission" date="2019-10" db="EMBL/GenBank/DDBJ databases">
        <title>Nonomuraea sp. nov., isolated from Phyllanthus amarus.</title>
        <authorList>
            <person name="Klykleung N."/>
            <person name="Tanasupawat S."/>
        </authorList>
    </citation>
    <scope>NUCLEOTIDE SEQUENCE [LARGE SCALE GENOMIC DNA]</scope>
    <source>
        <strain evidence="8 9">PA1-10</strain>
    </source>
</reference>
<dbReference type="GO" id="GO:0055085">
    <property type="term" value="P:transmembrane transport"/>
    <property type="evidence" value="ECO:0007669"/>
    <property type="project" value="InterPro"/>
</dbReference>
<comment type="caution">
    <text evidence="8">The sequence shown here is derived from an EMBL/GenBank/DDBJ whole genome shotgun (WGS) entry which is preliminary data.</text>
</comment>
<comment type="similarity">
    <text evidence="7">Belongs to the binding-protein-dependent transport system permease family.</text>
</comment>
<feature type="transmembrane region" description="Helical" evidence="7">
    <location>
        <begin position="179"/>
        <end position="204"/>
    </location>
</feature>
<dbReference type="OrthoDB" id="3524874at2"/>
<gene>
    <name evidence="8" type="ORF">FH608_013605</name>
</gene>
<dbReference type="EMBL" id="VDLX02000004">
    <property type="protein sequence ID" value="KAB8195378.1"/>
    <property type="molecule type" value="Genomic_DNA"/>
</dbReference>
<evidence type="ECO:0000256" key="2">
    <source>
        <dbReference type="ARBA" id="ARBA00022448"/>
    </source>
</evidence>
<feature type="transmembrane region" description="Helical" evidence="7">
    <location>
        <begin position="237"/>
        <end position="258"/>
    </location>
</feature>
<evidence type="ECO:0000256" key="6">
    <source>
        <dbReference type="ARBA" id="ARBA00023136"/>
    </source>
</evidence>
<accession>A0A5C4WQK8</accession>
<evidence type="ECO:0000256" key="7">
    <source>
        <dbReference type="RuleBase" id="RU363032"/>
    </source>
</evidence>
<keyword evidence="2 7" id="KW-0813">Transport</keyword>
<evidence type="ECO:0000313" key="9">
    <source>
        <dbReference type="Proteomes" id="UP000312512"/>
    </source>
</evidence>
<feature type="transmembrane region" description="Helical" evidence="7">
    <location>
        <begin position="102"/>
        <end position="123"/>
    </location>
</feature>
<dbReference type="InterPro" id="IPR050901">
    <property type="entry name" value="BP-dep_ABC_trans_perm"/>
</dbReference>
<feature type="transmembrane region" description="Helical" evidence="7">
    <location>
        <begin position="67"/>
        <end position="90"/>
    </location>
</feature>
<keyword evidence="4 7" id="KW-0812">Transmembrane</keyword>
<dbReference type="CDD" id="cd06261">
    <property type="entry name" value="TM_PBP2"/>
    <property type="match status" value="1"/>
</dbReference>
<dbReference type="RefSeq" id="WP_139630817.1">
    <property type="nucleotide sequence ID" value="NZ_VDLX02000004.1"/>
</dbReference>
<name>A0A5C4WQK8_9ACTN</name>